<keyword evidence="2" id="KW-0547">Nucleotide-binding</keyword>
<evidence type="ECO:0000313" key="8">
    <source>
        <dbReference type="Proteomes" id="UP000181884"/>
    </source>
</evidence>
<dbReference type="Proteomes" id="UP000181884">
    <property type="component" value="Unassembled WGS sequence"/>
</dbReference>
<dbReference type="EMBL" id="JXKH01000003">
    <property type="protein sequence ID" value="OJG18838.1"/>
    <property type="molecule type" value="Genomic_DNA"/>
</dbReference>
<sequence length="207" mass="22858">MVAGGPQVVMPVIPPADHYVGVDHGTMVLLEQGLPVSLAVGDFDSLSPAEWVRVSQQVPAIKQSIPEKDDTDVQLALLEVWQRWQEAEVTLLGATGGRLDHFLANLWLPLEPRFQPYLSQLELRDRQNVIRFYLPGNYTVAKVADMHYLAYCCLTPVTHLTLTGSKYTLTDVAVKVPTSYASNEFLTDTADFSFASGLIAVIQSRDA</sequence>
<accession>A0A1L8RGF8</accession>
<dbReference type="STRING" id="214095.RU97_GL001456"/>
<dbReference type="PANTHER" id="PTHR41299">
    <property type="entry name" value="THIAMINE PYROPHOSPHOKINASE"/>
    <property type="match status" value="1"/>
</dbReference>
<dbReference type="GO" id="GO:0009229">
    <property type="term" value="P:thiamine diphosphate biosynthetic process"/>
    <property type="evidence" value="ECO:0007669"/>
    <property type="project" value="InterPro"/>
</dbReference>
<gene>
    <name evidence="7" type="ORF">RU97_GL001456</name>
</gene>
<dbReference type="InterPro" id="IPR053149">
    <property type="entry name" value="TPK"/>
</dbReference>
<evidence type="ECO:0000256" key="3">
    <source>
        <dbReference type="ARBA" id="ARBA00022777"/>
    </source>
</evidence>
<dbReference type="SMART" id="SM00983">
    <property type="entry name" value="TPK_B1_binding"/>
    <property type="match status" value="1"/>
</dbReference>
<dbReference type="EC" id="2.7.6.2" evidence="5"/>
<dbReference type="Gene3D" id="3.40.50.10240">
    <property type="entry name" value="Thiamin pyrophosphokinase, catalytic domain"/>
    <property type="match status" value="1"/>
</dbReference>
<dbReference type="GO" id="GO:0006772">
    <property type="term" value="P:thiamine metabolic process"/>
    <property type="evidence" value="ECO:0007669"/>
    <property type="project" value="UniProtKB-UniRule"/>
</dbReference>
<keyword evidence="1" id="KW-0808">Transferase</keyword>
<evidence type="ECO:0000259" key="6">
    <source>
        <dbReference type="SMART" id="SM00983"/>
    </source>
</evidence>
<evidence type="ECO:0000256" key="1">
    <source>
        <dbReference type="ARBA" id="ARBA00022679"/>
    </source>
</evidence>
<keyword evidence="3 7" id="KW-0418">Kinase</keyword>
<dbReference type="AlphaFoldDB" id="A0A1L8RGF8"/>
<dbReference type="Pfam" id="PF04265">
    <property type="entry name" value="TPK_B1_binding"/>
    <property type="match status" value="1"/>
</dbReference>
<dbReference type="GO" id="GO:0016301">
    <property type="term" value="F:kinase activity"/>
    <property type="evidence" value="ECO:0007669"/>
    <property type="project" value="UniProtKB-KW"/>
</dbReference>
<dbReference type="GO" id="GO:0004788">
    <property type="term" value="F:thiamine diphosphokinase activity"/>
    <property type="evidence" value="ECO:0007669"/>
    <property type="project" value="UniProtKB-UniRule"/>
</dbReference>
<dbReference type="InterPro" id="IPR006282">
    <property type="entry name" value="Thi_PPkinase"/>
</dbReference>
<keyword evidence="8" id="KW-1185">Reference proteome</keyword>
<reference evidence="7 8" key="1">
    <citation type="submission" date="2014-12" db="EMBL/GenBank/DDBJ databases">
        <title>Draft genome sequences of 29 type strains of Enterococci.</title>
        <authorList>
            <person name="Zhong Z."/>
            <person name="Sun Z."/>
            <person name="Liu W."/>
            <person name="Zhang W."/>
            <person name="Zhang H."/>
        </authorList>
    </citation>
    <scope>NUCLEOTIDE SEQUENCE [LARGE SCALE GENOMIC DNA]</scope>
    <source>
        <strain evidence="7 8">DSM 17029</strain>
    </source>
</reference>
<evidence type="ECO:0000256" key="4">
    <source>
        <dbReference type="ARBA" id="ARBA00022840"/>
    </source>
</evidence>
<dbReference type="Pfam" id="PF04263">
    <property type="entry name" value="TPK_catalytic"/>
    <property type="match status" value="1"/>
</dbReference>
<evidence type="ECO:0000256" key="2">
    <source>
        <dbReference type="ARBA" id="ARBA00022741"/>
    </source>
</evidence>
<comment type="caution">
    <text evidence="7">The sequence shown here is derived from an EMBL/GenBank/DDBJ whole genome shotgun (WGS) entry which is preliminary data.</text>
</comment>
<name>A0A1L8RGF8_9ENTE</name>
<dbReference type="GO" id="GO:0030975">
    <property type="term" value="F:thiamine binding"/>
    <property type="evidence" value="ECO:0007669"/>
    <property type="project" value="InterPro"/>
</dbReference>
<dbReference type="PANTHER" id="PTHR41299:SF1">
    <property type="entry name" value="THIAMINE PYROPHOSPHOKINASE"/>
    <property type="match status" value="1"/>
</dbReference>
<dbReference type="InterPro" id="IPR007371">
    <property type="entry name" value="TPK_catalytic"/>
</dbReference>
<keyword evidence="4" id="KW-0067">ATP-binding</keyword>
<dbReference type="GO" id="GO:0005524">
    <property type="term" value="F:ATP binding"/>
    <property type="evidence" value="ECO:0007669"/>
    <property type="project" value="UniProtKB-KW"/>
</dbReference>
<dbReference type="SUPFAM" id="SSF63999">
    <property type="entry name" value="Thiamin pyrophosphokinase, catalytic domain"/>
    <property type="match status" value="1"/>
</dbReference>
<organism evidence="7 8">
    <name type="scientific">Enterococcus canis</name>
    <dbReference type="NCBI Taxonomy" id="214095"/>
    <lineage>
        <taxon>Bacteria</taxon>
        <taxon>Bacillati</taxon>
        <taxon>Bacillota</taxon>
        <taxon>Bacilli</taxon>
        <taxon>Lactobacillales</taxon>
        <taxon>Enterococcaceae</taxon>
        <taxon>Enterococcus</taxon>
    </lineage>
</organism>
<feature type="domain" description="Thiamin pyrophosphokinase thiamin-binding" evidence="6">
    <location>
        <begin position="136"/>
        <end position="200"/>
    </location>
</feature>
<evidence type="ECO:0000256" key="5">
    <source>
        <dbReference type="NCBIfam" id="TIGR01378"/>
    </source>
</evidence>
<dbReference type="NCBIfam" id="TIGR01378">
    <property type="entry name" value="thi_PPkinase"/>
    <property type="match status" value="1"/>
</dbReference>
<dbReference type="InterPro" id="IPR007373">
    <property type="entry name" value="Thiamin_PyroPKinase_B1-bd"/>
</dbReference>
<protein>
    <recommendedName>
        <fullName evidence="5">Thiamine diphosphokinase</fullName>
        <ecNumber evidence="5">2.7.6.2</ecNumber>
    </recommendedName>
</protein>
<dbReference type="CDD" id="cd07995">
    <property type="entry name" value="TPK"/>
    <property type="match status" value="1"/>
</dbReference>
<proteinExistence type="predicted"/>
<dbReference type="InterPro" id="IPR036759">
    <property type="entry name" value="TPK_catalytic_sf"/>
</dbReference>
<evidence type="ECO:0000313" key="7">
    <source>
        <dbReference type="EMBL" id="OJG18838.1"/>
    </source>
</evidence>